<sequence>MATAIINPNHQCRDPSKPVNNQITKLQSWCQTRSHLQLCHHSAKPQCRLVQNHHSPCPRPHSGLLCSAVLQLRRRCPSIAQLCHEARKPSHRSLPRPPRLSLRRHSLCNGRSERE</sequence>
<reference evidence="2 3" key="1">
    <citation type="journal article" date="2023" name="G3 (Bethesda)">
        <title>A chromosome-length genome assembly and annotation of blackberry (Rubus argutus, cv. 'Hillquist').</title>
        <authorList>
            <person name="Bruna T."/>
            <person name="Aryal R."/>
            <person name="Dudchenko O."/>
            <person name="Sargent D.J."/>
            <person name="Mead D."/>
            <person name="Buti M."/>
            <person name="Cavallini A."/>
            <person name="Hytonen T."/>
            <person name="Andres J."/>
            <person name="Pham M."/>
            <person name="Weisz D."/>
            <person name="Mascagni F."/>
            <person name="Usai G."/>
            <person name="Natali L."/>
            <person name="Bassil N."/>
            <person name="Fernandez G.E."/>
            <person name="Lomsadze A."/>
            <person name="Armour M."/>
            <person name="Olukolu B."/>
            <person name="Poorten T."/>
            <person name="Britton C."/>
            <person name="Davik J."/>
            <person name="Ashrafi H."/>
            <person name="Aiden E.L."/>
            <person name="Borodovsky M."/>
            <person name="Worthington M."/>
        </authorList>
    </citation>
    <scope>NUCLEOTIDE SEQUENCE [LARGE SCALE GENOMIC DNA]</scope>
    <source>
        <strain evidence="2">PI 553951</strain>
    </source>
</reference>
<gene>
    <name evidence="2" type="ORF">M0R45_035215</name>
</gene>
<protein>
    <submittedName>
        <fullName evidence="2">Uncharacterized protein</fullName>
    </submittedName>
</protein>
<keyword evidence="3" id="KW-1185">Reference proteome</keyword>
<name>A0AAW1VTJ2_RUBAR</name>
<evidence type="ECO:0000256" key="1">
    <source>
        <dbReference type="SAM" id="MobiDB-lite"/>
    </source>
</evidence>
<dbReference type="Proteomes" id="UP001457282">
    <property type="component" value="Unassembled WGS sequence"/>
</dbReference>
<evidence type="ECO:0000313" key="2">
    <source>
        <dbReference type="EMBL" id="KAK9911296.1"/>
    </source>
</evidence>
<dbReference type="EMBL" id="JBEDUW010000007">
    <property type="protein sequence ID" value="KAK9911296.1"/>
    <property type="molecule type" value="Genomic_DNA"/>
</dbReference>
<evidence type="ECO:0000313" key="3">
    <source>
        <dbReference type="Proteomes" id="UP001457282"/>
    </source>
</evidence>
<dbReference type="AlphaFoldDB" id="A0AAW1VTJ2"/>
<accession>A0AAW1VTJ2</accession>
<feature type="region of interest" description="Disordered" evidence="1">
    <location>
        <begin position="85"/>
        <end position="115"/>
    </location>
</feature>
<comment type="caution">
    <text evidence="2">The sequence shown here is derived from an EMBL/GenBank/DDBJ whole genome shotgun (WGS) entry which is preliminary data.</text>
</comment>
<organism evidence="2 3">
    <name type="scientific">Rubus argutus</name>
    <name type="common">Southern blackberry</name>
    <dbReference type="NCBI Taxonomy" id="59490"/>
    <lineage>
        <taxon>Eukaryota</taxon>
        <taxon>Viridiplantae</taxon>
        <taxon>Streptophyta</taxon>
        <taxon>Embryophyta</taxon>
        <taxon>Tracheophyta</taxon>
        <taxon>Spermatophyta</taxon>
        <taxon>Magnoliopsida</taxon>
        <taxon>eudicotyledons</taxon>
        <taxon>Gunneridae</taxon>
        <taxon>Pentapetalae</taxon>
        <taxon>rosids</taxon>
        <taxon>fabids</taxon>
        <taxon>Rosales</taxon>
        <taxon>Rosaceae</taxon>
        <taxon>Rosoideae</taxon>
        <taxon>Rosoideae incertae sedis</taxon>
        <taxon>Rubus</taxon>
    </lineage>
</organism>
<proteinExistence type="predicted"/>